<dbReference type="EMBL" id="KQ257454">
    <property type="protein sequence ID" value="KND01522.1"/>
    <property type="molecule type" value="Genomic_DNA"/>
</dbReference>
<gene>
    <name evidence="2" type="ORF">SPPG_03321</name>
</gene>
<accession>A0A0L0HK87</accession>
<sequence>MFGPQIVQRPFIQAANPYTMHVPAHRLQHAQQQSPALHHPPTAPIQTQQPAAPHQPSPQFATPIPPQPTISNQGTSRARPSPSPIPSRPIHHPIPTQHPPTPQQPPQLHPHPQMIGQFRVPEVPEGRRVSLSQPSAVIAEGACTLRLLKFAKALDPGDDNRNTLSYWQRFTTDFFSHNGLFVLDYKIPGADPRSFKLTTAMLPRYLQTSHESGVMRLQMLLTDPTETQTSRDIIVKCPSTSFIYTYAGGIKVIHEGSLSATFSSAGRLDYFKLEISSQTEFVARTALEKDTIQVLSDELKVEGQSEAETASCRGQVQSQVDGLKNVKERVYAPESPLEGSNGCGITLRAMRCLEIAEVVYSMQDLIPWSVQKNAEGGSMGPKQALRECSRQILAQWRQRDGSFSSTNYNVPNYLVPDSDTLRTPVLPTGLKPLHHMVQLTPIAITPTSAASADYLGDYWMDSPAFAGRKRPPPIDTSDQGRGPKKRATPSPRKTKQPKVGSGRGRRGSMTASG</sequence>
<dbReference type="Proteomes" id="UP000053201">
    <property type="component" value="Unassembled WGS sequence"/>
</dbReference>
<feature type="compositionally biased region" description="Low complexity" evidence="1">
    <location>
        <begin position="44"/>
        <end position="59"/>
    </location>
</feature>
<dbReference type="GeneID" id="27686848"/>
<evidence type="ECO:0000313" key="2">
    <source>
        <dbReference type="EMBL" id="KND01522.1"/>
    </source>
</evidence>
<dbReference type="OMA" id="WVKDWHK"/>
<dbReference type="RefSeq" id="XP_016609561.1">
    <property type="nucleotide sequence ID" value="XM_016751595.1"/>
</dbReference>
<dbReference type="VEuPathDB" id="FungiDB:SPPG_03321"/>
<dbReference type="STRING" id="645134.A0A0L0HK87"/>
<evidence type="ECO:0008006" key="4">
    <source>
        <dbReference type="Google" id="ProtNLM"/>
    </source>
</evidence>
<dbReference type="PANTHER" id="PTHR10378">
    <property type="entry name" value="LIM DOMAIN-BINDING PROTEIN"/>
    <property type="match status" value="1"/>
</dbReference>
<dbReference type="InParanoid" id="A0A0L0HK87"/>
<organism evidence="2 3">
    <name type="scientific">Spizellomyces punctatus (strain DAOM BR117)</name>
    <dbReference type="NCBI Taxonomy" id="645134"/>
    <lineage>
        <taxon>Eukaryota</taxon>
        <taxon>Fungi</taxon>
        <taxon>Fungi incertae sedis</taxon>
        <taxon>Chytridiomycota</taxon>
        <taxon>Chytridiomycota incertae sedis</taxon>
        <taxon>Chytridiomycetes</taxon>
        <taxon>Spizellomycetales</taxon>
        <taxon>Spizellomycetaceae</taxon>
        <taxon>Spizellomyces</taxon>
    </lineage>
</organism>
<feature type="compositionally biased region" description="Pro residues" evidence="1">
    <location>
        <begin position="96"/>
        <end position="109"/>
    </location>
</feature>
<reference evidence="2 3" key="1">
    <citation type="submission" date="2009-08" db="EMBL/GenBank/DDBJ databases">
        <title>The Genome Sequence of Spizellomyces punctatus strain DAOM BR117.</title>
        <authorList>
            <consortium name="The Broad Institute Genome Sequencing Platform"/>
            <person name="Russ C."/>
            <person name="Cuomo C."/>
            <person name="Shea T."/>
            <person name="Young S.K."/>
            <person name="Zeng Q."/>
            <person name="Koehrsen M."/>
            <person name="Haas B."/>
            <person name="Borodovsky M."/>
            <person name="Guigo R."/>
            <person name="Alvarado L."/>
            <person name="Berlin A."/>
            <person name="Bochicchio J."/>
            <person name="Borenstein D."/>
            <person name="Chapman S."/>
            <person name="Chen Z."/>
            <person name="Engels R."/>
            <person name="Freedman E."/>
            <person name="Gellesch M."/>
            <person name="Goldberg J."/>
            <person name="Griggs A."/>
            <person name="Gujja S."/>
            <person name="Heiman D."/>
            <person name="Hepburn T."/>
            <person name="Howarth C."/>
            <person name="Jen D."/>
            <person name="Larson L."/>
            <person name="Lewis B."/>
            <person name="Mehta T."/>
            <person name="Park D."/>
            <person name="Pearson M."/>
            <person name="Roberts A."/>
            <person name="Saif S."/>
            <person name="Shenoy N."/>
            <person name="Sisk P."/>
            <person name="Stolte C."/>
            <person name="Sykes S."/>
            <person name="Thomson T."/>
            <person name="Walk T."/>
            <person name="White J."/>
            <person name="Yandava C."/>
            <person name="Burger G."/>
            <person name="Gray M.W."/>
            <person name="Holland P.W.H."/>
            <person name="King N."/>
            <person name="Lang F.B.F."/>
            <person name="Roger A.J."/>
            <person name="Ruiz-Trillo I."/>
            <person name="Lander E."/>
            <person name="Nusbaum C."/>
        </authorList>
    </citation>
    <scope>NUCLEOTIDE SEQUENCE [LARGE SCALE GENOMIC DNA]</scope>
    <source>
        <strain evidence="2 3">DAOM BR117</strain>
    </source>
</reference>
<feature type="compositionally biased region" description="Basic residues" evidence="1">
    <location>
        <begin position="482"/>
        <end position="496"/>
    </location>
</feature>
<proteinExistence type="predicted"/>
<dbReference type="eggNOG" id="ENOG502QTWZ">
    <property type="taxonomic scope" value="Eukaryota"/>
</dbReference>
<keyword evidence="3" id="KW-1185">Reference proteome</keyword>
<dbReference type="OrthoDB" id="5597175at2759"/>
<protein>
    <recommendedName>
        <fullName evidence="4">LIM interaction domain-containing protein</fullName>
    </recommendedName>
</protein>
<evidence type="ECO:0000256" key="1">
    <source>
        <dbReference type="SAM" id="MobiDB-lite"/>
    </source>
</evidence>
<dbReference type="Pfam" id="PF01803">
    <property type="entry name" value="LIM_bind"/>
    <property type="match status" value="1"/>
</dbReference>
<name>A0A0L0HK87_SPIPD</name>
<evidence type="ECO:0000313" key="3">
    <source>
        <dbReference type="Proteomes" id="UP000053201"/>
    </source>
</evidence>
<dbReference type="InterPro" id="IPR029005">
    <property type="entry name" value="LIM-bd/SEUSS"/>
</dbReference>
<feature type="region of interest" description="Disordered" evidence="1">
    <location>
        <begin position="465"/>
        <end position="513"/>
    </location>
</feature>
<feature type="compositionally biased region" description="Polar residues" evidence="1">
    <location>
        <begin position="69"/>
        <end position="78"/>
    </location>
</feature>
<dbReference type="AlphaFoldDB" id="A0A0L0HK87"/>
<feature type="region of interest" description="Disordered" evidence="1">
    <location>
        <begin position="26"/>
        <end position="113"/>
    </location>
</feature>